<name>A0A1E7FVY8_9STRA</name>
<accession>A0A1E7FVY8</accession>
<dbReference type="Proteomes" id="UP000095751">
    <property type="component" value="Unassembled WGS sequence"/>
</dbReference>
<dbReference type="OrthoDB" id="10462898at2759"/>
<evidence type="ECO:0000313" key="3">
    <source>
        <dbReference type="Proteomes" id="UP000095751"/>
    </source>
</evidence>
<proteinExistence type="predicted"/>
<dbReference type="InParanoid" id="A0A1E7FVY8"/>
<dbReference type="InterPro" id="IPR011990">
    <property type="entry name" value="TPR-like_helical_dom_sf"/>
</dbReference>
<gene>
    <name evidence="2" type="ORF">FRACYDRAFT_258870</name>
</gene>
<dbReference type="SUPFAM" id="SSF48452">
    <property type="entry name" value="TPR-like"/>
    <property type="match status" value="1"/>
</dbReference>
<evidence type="ECO:0000256" key="1">
    <source>
        <dbReference type="SAM" id="MobiDB-lite"/>
    </source>
</evidence>
<dbReference type="AlphaFoldDB" id="A0A1E7FVY8"/>
<evidence type="ECO:0000313" key="2">
    <source>
        <dbReference type="EMBL" id="OEU21983.1"/>
    </source>
</evidence>
<reference evidence="2 3" key="1">
    <citation type="submission" date="2016-09" db="EMBL/GenBank/DDBJ databases">
        <title>Extensive genetic diversity and differential bi-allelic expression allows diatom success in the polar Southern Ocean.</title>
        <authorList>
            <consortium name="DOE Joint Genome Institute"/>
            <person name="Mock T."/>
            <person name="Otillar R.P."/>
            <person name="Strauss J."/>
            <person name="Dupont C."/>
            <person name="Frickenhaus S."/>
            <person name="Maumus F."/>
            <person name="Mcmullan M."/>
            <person name="Sanges R."/>
            <person name="Schmutz J."/>
            <person name="Toseland A."/>
            <person name="Valas R."/>
            <person name="Veluchamy A."/>
            <person name="Ward B.J."/>
            <person name="Allen A."/>
            <person name="Barry K."/>
            <person name="Falciatore A."/>
            <person name="Ferrante M."/>
            <person name="Fortunato A.E."/>
            <person name="Gloeckner G."/>
            <person name="Gruber A."/>
            <person name="Hipkin R."/>
            <person name="Janech M."/>
            <person name="Kroth P."/>
            <person name="Leese F."/>
            <person name="Lindquist E."/>
            <person name="Lyon B.R."/>
            <person name="Martin J."/>
            <person name="Mayer C."/>
            <person name="Parker M."/>
            <person name="Quesneville H."/>
            <person name="Raymond J."/>
            <person name="Uhlig C."/>
            <person name="Valentin K.U."/>
            <person name="Worden A.Z."/>
            <person name="Armbrust E.V."/>
            <person name="Bowler C."/>
            <person name="Green B."/>
            <person name="Moulton V."/>
            <person name="Van Oosterhout C."/>
            <person name="Grigoriev I."/>
        </authorList>
    </citation>
    <scope>NUCLEOTIDE SEQUENCE [LARGE SCALE GENOMIC DNA]</scope>
    <source>
        <strain evidence="2 3">CCMP1102</strain>
    </source>
</reference>
<organism evidence="2 3">
    <name type="scientific">Fragilariopsis cylindrus CCMP1102</name>
    <dbReference type="NCBI Taxonomy" id="635003"/>
    <lineage>
        <taxon>Eukaryota</taxon>
        <taxon>Sar</taxon>
        <taxon>Stramenopiles</taxon>
        <taxon>Ochrophyta</taxon>
        <taxon>Bacillariophyta</taxon>
        <taxon>Bacillariophyceae</taxon>
        <taxon>Bacillariophycidae</taxon>
        <taxon>Bacillariales</taxon>
        <taxon>Bacillariaceae</taxon>
        <taxon>Fragilariopsis</taxon>
    </lineage>
</organism>
<dbReference type="KEGG" id="fcy:FRACYDRAFT_258870"/>
<protein>
    <submittedName>
        <fullName evidence="2">Uncharacterized protein</fullName>
    </submittedName>
</protein>
<keyword evidence="3" id="KW-1185">Reference proteome</keyword>
<dbReference type="EMBL" id="KV784353">
    <property type="protein sequence ID" value="OEU21983.1"/>
    <property type="molecule type" value="Genomic_DNA"/>
</dbReference>
<feature type="region of interest" description="Disordered" evidence="1">
    <location>
        <begin position="42"/>
        <end position="61"/>
    </location>
</feature>
<sequence>MNNVAVLLNNKGVDLLTKTNKAASSMNMDCGNMNNSNNSNCCGDSRGDGDDDDNTNNSRRTATTINTTDLDQATSYFEQALSLILRSTEIHKHHGNLFFYKSDEQGMIQYEDENIGTQLTNNLNLQDTGAQMNGIDNKSFIHWKAVKIGHDNNDENDENNISGNISSIDHNNQNQDGGEYRYLSTSIFHSMICIYNLGLCYQYKGIQTSSRRLLEAAVDHYMQAYELATRFRLQHIDQYMLLMATMNNLATTYSFLNDIQRRDVCNSYLLSTLMLLSTSEEGLEEISAASTNSKDMLRRRGHQTTFQSFLSNVTYLILQDNVASAA</sequence>